<geneLocation type="plasmid" evidence="1 2">
    <name>unnamed2</name>
</geneLocation>
<gene>
    <name evidence="1" type="ORF">HYQ43_22775</name>
</gene>
<dbReference type="EMBL" id="CP058692">
    <property type="protein sequence ID" value="QLH17050.1"/>
    <property type="molecule type" value="Genomic_DNA"/>
</dbReference>
<keyword evidence="1" id="KW-0614">Plasmid</keyword>
<dbReference type="RefSeq" id="WP_179922383.1">
    <property type="nucleotide sequence ID" value="NZ_CP058692.1"/>
</dbReference>
<accession>A0A7H9C0B6</accession>
<protein>
    <submittedName>
        <fullName evidence="1">Uncharacterized protein</fullName>
    </submittedName>
</protein>
<organism evidence="1 2">
    <name type="scientific">Paracoccus pantotrophus</name>
    <name type="common">Thiosphaera pantotropha</name>
    <dbReference type="NCBI Taxonomy" id="82367"/>
    <lineage>
        <taxon>Bacteria</taxon>
        <taxon>Pseudomonadati</taxon>
        <taxon>Pseudomonadota</taxon>
        <taxon>Alphaproteobacteria</taxon>
        <taxon>Rhodobacterales</taxon>
        <taxon>Paracoccaceae</taxon>
        <taxon>Paracoccus</taxon>
    </lineage>
</organism>
<reference evidence="1 2" key="1">
    <citation type="submission" date="2020-07" db="EMBL/GenBank/DDBJ databases">
        <title>The complete genome of Paracoccus pantotrophus ACCC 10489.</title>
        <authorList>
            <person name="Si Y."/>
        </authorList>
    </citation>
    <scope>NUCLEOTIDE SEQUENCE [LARGE SCALE GENOMIC DNA]</scope>
    <source>
        <strain evidence="1 2">ACCC10489</strain>
        <plasmid evidence="1 2">unnamed2</plasmid>
    </source>
</reference>
<name>A0A7H9C0B6_PARPN</name>
<evidence type="ECO:0000313" key="2">
    <source>
        <dbReference type="Proteomes" id="UP000509322"/>
    </source>
</evidence>
<dbReference type="AlphaFoldDB" id="A0A7H9C0B6"/>
<evidence type="ECO:0000313" key="1">
    <source>
        <dbReference type="EMBL" id="QLH17050.1"/>
    </source>
</evidence>
<proteinExistence type="predicted"/>
<dbReference type="Proteomes" id="UP000509322">
    <property type="component" value="Plasmid unnamed2"/>
</dbReference>
<sequence>MAVEVRAQPILTGVLSILAVPPRRSVQDIRYCPKYTHFPLPDMFIANAEQGMPKISLSATKVSH</sequence>